<dbReference type="PANTHER" id="PTHR31717">
    <property type="entry name" value="ZINC FINGER PROTEIN CONSTANS-LIKE 10"/>
    <property type="match status" value="1"/>
</dbReference>
<feature type="domain" description="B box-type" evidence="4">
    <location>
        <begin position="267"/>
        <end position="310"/>
    </location>
</feature>
<dbReference type="SUPFAM" id="SSF57845">
    <property type="entry name" value="B-box zinc-binding domain"/>
    <property type="match status" value="1"/>
</dbReference>
<dbReference type="OMA" id="FRDSEEW"/>
<dbReference type="Gene3D" id="3.30.160.60">
    <property type="entry name" value="Classic Zinc Finger"/>
    <property type="match status" value="1"/>
</dbReference>
<feature type="domain" description="B box-type" evidence="4">
    <location>
        <begin position="315"/>
        <end position="350"/>
    </location>
</feature>
<dbReference type="CDD" id="cd19756">
    <property type="entry name" value="Bbox2"/>
    <property type="match status" value="1"/>
</dbReference>
<dbReference type="SUPFAM" id="SSF56399">
    <property type="entry name" value="ADP-ribosylation"/>
    <property type="match status" value="1"/>
</dbReference>
<dbReference type="STRING" id="5875.Q4N2S4"/>
<evidence type="ECO:0000256" key="3">
    <source>
        <dbReference type="PROSITE-ProRule" id="PRU00024"/>
    </source>
</evidence>
<sequence>MENVVIRDSDEWDSIEFSLQLRCRSSRVRLLQAWNVIRPESLSMFNRRSKNMLVLEAFVDTESLDRSNSVQDVCTRGFDIGAPGFLVTFGNLSLSGFPLLSTDSKGKTLLDNDTCALDPNGNPLPSKAPSDFTSSIYGEKRVFDYFVCDVGWLFYTLNDFLGVGKSLEVPDVVEAQRSRVSMPVEYDSYFLTNSENLRLDSLTVFAGSNETENGSVELSSEAQSKGVLPQNTFKHNYIIYDSSQILPRYLIQFEFDPSADESFALPLCDNCQSDVSTIYCPSDSARICSKCDVRLHSNNKVVSRHIRVPLSEMPRPYSKCRIHQTKSYHLYCTVCETPICQLCTVNHIHELGTTSFNLYINLISEGSTSFIPISTAYEAVVQNLTSTTDFSLRERKNQLLDILKKVDEVKTQVSTNCQNVEAQCYEKLESALSDLNRMVEYSLEVVSTEQTENKRQLNEINWSECFVDYMRSTLLPADYLRSWLRHCRLRDEFALNSSQQPLKELFPDISLEAELSIIPKDTQTHFQTKIHT</sequence>
<dbReference type="InterPro" id="IPR049808">
    <property type="entry name" value="CONSTANS-like_Bbox1"/>
</dbReference>
<evidence type="ECO:0000256" key="2">
    <source>
        <dbReference type="ARBA" id="ARBA00022833"/>
    </source>
</evidence>
<evidence type="ECO:0000313" key="6">
    <source>
        <dbReference type="Proteomes" id="UP000001949"/>
    </source>
</evidence>
<dbReference type="InterPro" id="IPR000315">
    <property type="entry name" value="Znf_B-box"/>
</dbReference>
<gene>
    <name evidence="5" type="ordered locus">TP04_0272</name>
</gene>
<dbReference type="PROSITE" id="PS50119">
    <property type="entry name" value="ZF_BBOX"/>
    <property type="match status" value="2"/>
</dbReference>
<dbReference type="SMART" id="SM00336">
    <property type="entry name" value="BBOX"/>
    <property type="match status" value="2"/>
</dbReference>
<keyword evidence="2" id="KW-0862">Zinc</keyword>
<dbReference type="AlphaFoldDB" id="Q4N2S4"/>
<dbReference type="VEuPathDB" id="PiroplasmaDB:TpMuguga_04g00272"/>
<dbReference type="EMBL" id="AAGK01000004">
    <property type="protein sequence ID" value="EAN31624.1"/>
    <property type="molecule type" value="Genomic_DNA"/>
</dbReference>
<dbReference type="eggNOG" id="KOG2177">
    <property type="taxonomic scope" value="Eukaryota"/>
</dbReference>
<keyword evidence="1" id="KW-0479">Metal-binding</keyword>
<dbReference type="InParanoid" id="Q4N2S4"/>
<evidence type="ECO:0000259" key="4">
    <source>
        <dbReference type="PROSITE" id="PS50119"/>
    </source>
</evidence>
<comment type="caution">
    <text evidence="5">The sequence shown here is derived from an EMBL/GenBank/DDBJ whole genome shotgun (WGS) entry which is preliminary data.</text>
</comment>
<dbReference type="CDD" id="cd19821">
    <property type="entry name" value="Bbox1_BBX-like"/>
    <property type="match status" value="1"/>
</dbReference>
<protein>
    <submittedName>
        <fullName evidence="5">Zinc finger protein, putative</fullName>
    </submittedName>
</protein>
<dbReference type="Proteomes" id="UP000001949">
    <property type="component" value="Unassembled WGS sequence"/>
</dbReference>
<dbReference type="GO" id="GO:0008270">
    <property type="term" value="F:zinc ion binding"/>
    <property type="evidence" value="ECO:0007669"/>
    <property type="project" value="UniProtKB-KW"/>
</dbReference>
<name>Q4N2S4_THEPA</name>
<accession>Q4N2S4</accession>
<evidence type="ECO:0000313" key="5">
    <source>
        <dbReference type="EMBL" id="EAN31624.1"/>
    </source>
</evidence>
<evidence type="ECO:0000256" key="1">
    <source>
        <dbReference type="ARBA" id="ARBA00022723"/>
    </source>
</evidence>
<reference evidence="5 6" key="1">
    <citation type="journal article" date="2005" name="Science">
        <title>Genome sequence of Theileria parva, a bovine pathogen that transforms lymphocytes.</title>
        <authorList>
            <person name="Gardner M.J."/>
            <person name="Bishop R."/>
            <person name="Shah T."/>
            <person name="de Villiers E.P."/>
            <person name="Carlton J.M."/>
            <person name="Hall N."/>
            <person name="Ren Q."/>
            <person name="Paulsen I.T."/>
            <person name="Pain A."/>
            <person name="Berriman M."/>
            <person name="Wilson R.J.M."/>
            <person name="Sato S."/>
            <person name="Ralph S.A."/>
            <person name="Mann D.J."/>
            <person name="Xiong Z."/>
            <person name="Shallom S.J."/>
            <person name="Weidman J."/>
            <person name="Jiang L."/>
            <person name="Lynn J."/>
            <person name="Weaver B."/>
            <person name="Shoaibi A."/>
            <person name="Domingo A.R."/>
            <person name="Wasawo D."/>
            <person name="Crabtree J."/>
            <person name="Wortman J.R."/>
            <person name="Haas B."/>
            <person name="Angiuoli S.V."/>
            <person name="Creasy T.H."/>
            <person name="Lu C."/>
            <person name="Suh B."/>
            <person name="Silva J.C."/>
            <person name="Utterback T.R."/>
            <person name="Feldblyum T.V."/>
            <person name="Pertea M."/>
            <person name="Allen J."/>
            <person name="Nierman W.C."/>
            <person name="Taracha E.L.N."/>
            <person name="Salzberg S.L."/>
            <person name="White O.R."/>
            <person name="Fitzhugh H.A."/>
            <person name="Morzaria S."/>
            <person name="Venter J.C."/>
            <person name="Fraser C.M."/>
            <person name="Nene V."/>
        </authorList>
    </citation>
    <scope>NUCLEOTIDE SEQUENCE [LARGE SCALE GENOMIC DNA]</scope>
    <source>
        <strain evidence="5 6">Muguga</strain>
    </source>
</reference>
<keyword evidence="3" id="KW-0863">Zinc-finger</keyword>
<proteinExistence type="predicted"/>
<dbReference type="PANTHER" id="PTHR31717:SF45">
    <property type="entry name" value="ZINC FINGER PROTEIN CONSTANS-LIKE 14-RELATED"/>
    <property type="match status" value="1"/>
</dbReference>
<dbReference type="KEGG" id="tpv:TP04_0272"/>
<dbReference type="Pfam" id="PF00643">
    <property type="entry name" value="zf-B_box"/>
    <property type="match status" value="2"/>
</dbReference>
<organism evidence="5 6">
    <name type="scientific">Theileria parva</name>
    <name type="common">East coast fever infection agent</name>
    <dbReference type="NCBI Taxonomy" id="5875"/>
    <lineage>
        <taxon>Eukaryota</taxon>
        <taxon>Sar</taxon>
        <taxon>Alveolata</taxon>
        <taxon>Apicomplexa</taxon>
        <taxon>Aconoidasida</taxon>
        <taxon>Piroplasmida</taxon>
        <taxon>Theileriidae</taxon>
        <taxon>Theileria</taxon>
    </lineage>
</organism>
<keyword evidence="6" id="KW-1185">Reference proteome</keyword>